<dbReference type="Proteomes" id="UP000257109">
    <property type="component" value="Unassembled WGS sequence"/>
</dbReference>
<comment type="caution">
    <text evidence="1">The sequence shown here is derived from an EMBL/GenBank/DDBJ whole genome shotgun (WGS) entry which is preliminary data.</text>
</comment>
<gene>
    <name evidence="1" type="ORF">CR513_50127</name>
</gene>
<keyword evidence="2" id="KW-1185">Reference proteome</keyword>
<evidence type="ECO:0000313" key="2">
    <source>
        <dbReference type="Proteomes" id="UP000257109"/>
    </source>
</evidence>
<dbReference type="EMBL" id="QJKJ01011639">
    <property type="protein sequence ID" value="RDX70609.1"/>
    <property type="molecule type" value="Genomic_DNA"/>
</dbReference>
<evidence type="ECO:0000313" key="1">
    <source>
        <dbReference type="EMBL" id="RDX70609.1"/>
    </source>
</evidence>
<protein>
    <submittedName>
        <fullName evidence="1">Uncharacterized protein</fullName>
    </submittedName>
</protein>
<sequence length="94" mass="10753">MGVFVGLQPLIPISSKRFKMYFHRETMIPLFERTTSMPRKYLKDLKSLMSNLLPIGLNIAFEDFTDGTGVSLPPTIAMAMNFFVDHWLVANQMP</sequence>
<organism evidence="1 2">
    <name type="scientific">Mucuna pruriens</name>
    <name type="common">Velvet bean</name>
    <name type="synonym">Dolichos pruriens</name>
    <dbReference type="NCBI Taxonomy" id="157652"/>
    <lineage>
        <taxon>Eukaryota</taxon>
        <taxon>Viridiplantae</taxon>
        <taxon>Streptophyta</taxon>
        <taxon>Embryophyta</taxon>
        <taxon>Tracheophyta</taxon>
        <taxon>Spermatophyta</taxon>
        <taxon>Magnoliopsida</taxon>
        <taxon>eudicotyledons</taxon>
        <taxon>Gunneridae</taxon>
        <taxon>Pentapetalae</taxon>
        <taxon>rosids</taxon>
        <taxon>fabids</taxon>
        <taxon>Fabales</taxon>
        <taxon>Fabaceae</taxon>
        <taxon>Papilionoideae</taxon>
        <taxon>50 kb inversion clade</taxon>
        <taxon>NPAAA clade</taxon>
        <taxon>indigoferoid/millettioid clade</taxon>
        <taxon>Phaseoleae</taxon>
        <taxon>Mucuna</taxon>
    </lineage>
</organism>
<dbReference type="AlphaFoldDB" id="A0A371EX82"/>
<name>A0A371EX82_MUCPR</name>
<accession>A0A371EX82</accession>
<reference evidence="1" key="1">
    <citation type="submission" date="2018-05" db="EMBL/GenBank/DDBJ databases">
        <title>Draft genome of Mucuna pruriens seed.</title>
        <authorList>
            <person name="Nnadi N.E."/>
            <person name="Vos R."/>
            <person name="Hasami M.H."/>
            <person name="Devisetty U.K."/>
            <person name="Aguiy J.C."/>
        </authorList>
    </citation>
    <scope>NUCLEOTIDE SEQUENCE [LARGE SCALE GENOMIC DNA]</scope>
    <source>
        <strain evidence="1">JCA_2017</strain>
    </source>
</reference>
<feature type="non-terminal residue" evidence="1">
    <location>
        <position position="1"/>
    </location>
</feature>
<proteinExistence type="predicted"/>